<dbReference type="GO" id="GO:0006281">
    <property type="term" value="P:DNA repair"/>
    <property type="evidence" value="ECO:0007669"/>
    <property type="project" value="UniProtKB-KW"/>
</dbReference>
<dbReference type="InterPro" id="IPR013986">
    <property type="entry name" value="DExx_box_DNA_helicase_dom_sf"/>
</dbReference>
<keyword evidence="8" id="KW-0238">DNA-binding</keyword>
<evidence type="ECO:0000256" key="5">
    <source>
        <dbReference type="ARBA" id="ARBA00022806"/>
    </source>
</evidence>
<dbReference type="GO" id="GO:0006310">
    <property type="term" value="P:DNA recombination"/>
    <property type="evidence" value="ECO:0007669"/>
    <property type="project" value="TreeGrafter"/>
</dbReference>
<dbReference type="Gene3D" id="1.10.486.10">
    <property type="entry name" value="PCRA, domain 4"/>
    <property type="match status" value="1"/>
</dbReference>
<keyword evidence="9" id="KW-0234">DNA repair</keyword>
<dbReference type="EMBL" id="QHKO01000007">
    <property type="protein sequence ID" value="RAL20879.1"/>
    <property type="molecule type" value="Genomic_DNA"/>
</dbReference>
<dbReference type="Pfam" id="PF04257">
    <property type="entry name" value="Exonuc_V_gamma"/>
    <property type="match status" value="1"/>
</dbReference>
<organism evidence="10 11">
    <name type="scientific">Lujinxingia litoralis</name>
    <dbReference type="NCBI Taxonomy" id="2211119"/>
    <lineage>
        <taxon>Bacteria</taxon>
        <taxon>Deltaproteobacteria</taxon>
        <taxon>Bradymonadales</taxon>
        <taxon>Lujinxingiaceae</taxon>
        <taxon>Lujinxingia</taxon>
    </lineage>
</organism>
<keyword evidence="7" id="KW-0067">ATP-binding</keyword>
<dbReference type="Gene3D" id="1.10.10.160">
    <property type="match status" value="1"/>
</dbReference>
<keyword evidence="11" id="KW-1185">Reference proteome</keyword>
<dbReference type="InterPro" id="IPR006697">
    <property type="entry name" value="RecC"/>
</dbReference>
<dbReference type="GO" id="GO:0005524">
    <property type="term" value="F:ATP binding"/>
    <property type="evidence" value="ECO:0007669"/>
    <property type="project" value="UniProtKB-KW"/>
</dbReference>
<dbReference type="Proteomes" id="UP000249169">
    <property type="component" value="Unassembled WGS sequence"/>
</dbReference>
<reference evidence="10 11" key="1">
    <citation type="submission" date="2018-05" db="EMBL/GenBank/DDBJ databases">
        <title>Lujinxingia marina gen. nov. sp. nov., a new facultative anaerobic member of the class Deltaproteobacteria, and proposal of Lujinxingaceae fam. nov.</title>
        <authorList>
            <person name="Li C.-M."/>
        </authorList>
    </citation>
    <scope>NUCLEOTIDE SEQUENCE [LARGE SCALE GENOMIC DNA]</scope>
    <source>
        <strain evidence="10 11">B210</strain>
    </source>
</reference>
<dbReference type="GO" id="GO:0003677">
    <property type="term" value="F:DNA binding"/>
    <property type="evidence" value="ECO:0007669"/>
    <property type="project" value="UniProtKB-KW"/>
</dbReference>
<dbReference type="SUPFAM" id="SSF52540">
    <property type="entry name" value="P-loop containing nucleoside triphosphate hydrolases"/>
    <property type="match status" value="2"/>
</dbReference>
<evidence type="ECO:0000256" key="3">
    <source>
        <dbReference type="ARBA" id="ARBA00022763"/>
    </source>
</evidence>
<dbReference type="GO" id="GO:0009338">
    <property type="term" value="C:exodeoxyribonuclease V complex"/>
    <property type="evidence" value="ECO:0007669"/>
    <property type="project" value="InterPro"/>
</dbReference>
<keyword evidence="3" id="KW-0227">DNA damage</keyword>
<dbReference type="AlphaFoldDB" id="A0A328C755"/>
<sequence>MVGVDMLQVFQSDRVEDLVDVLVHHLGVTAPKRAVDRAFHEYRLVVPNANLKQYLTFQIAAKMGVATNLRIETMEQFLESLVPPDEAGEPVAQIVAGATVERLLIGLLSDRALLDRAEMGPVRAFLEAAGSGEGAAEQRERRRYQLARRLAALFREYGYSRKQELLELWRQDRLASQEDPKFKAIFGPTERWQRTLWRALYLPGGALAQAAKQEAKQEAEAGAEPRELIALTDVPDRFENAALAWPDYVHLVGFSYLPPFFKELFGPLGANDEHNAIFYVLSPCLEEWGTVLIGDEDPLVDLDLGESELLSGDELPLALRMWGGPGRDFHRMLMELSDSDITTLEDRVARMQRPDVTLLQRLQRVIRDREDARQVAESSPPLTDRRSLRFMACPSIQRECEIIASEIWEMVTRHPQLRFNDIAVVVQPGERELYQTHLRAAFKQTHAIPHNVIDIDASHSSPVLDAARQVFELPLGGFKRSEVLGVLMHPAVVAQKGAVDPKQWARWCDELSIYHGADHRDHEGTYIKRERFHWQQGLDRLVLGAFMSQPEEEGAQAVALGAEHYLPLETGHGELEQVAALVELAQSLIVRSREVRGESRTLGAWMEHFKGMLSDFVGGEGKRDERMKLQLHRELSAIARADLSPDQAVGYRTAYEFAMAALGGLEDRYGKYLADGVVVSSFKPMRPIPFEVVFVTGLGQGAFPAPTPPDALDLREARRRLSDVSSRDQDFYMFLETLMSTRSRMVLSWVGRDAQTGDELEPASVVLALQEMAAVLEPEGELAPVQARSVRHPLRRYDARYFPQVYEPGAIPEYVAASGVDAIPVQDVAPYEAAAHVDQVERLWPNHHGEAQAEAVVRVNRRALDEALPPGYRPGPGELAAHLGSGPGGSGEEELQTLLKWSVPQVAPEVREGGRVVLQLSELGGFLKCPLQGSAKSRLRLYDEEEDDLLAVEDEPFEPAFLPALSLMRESLAEGLAARDLSEATLEAALRARAEREEMRGHFPSELYYEAAVQRCLQRVLTWRDGLRGVSAEEHPGVEHVRLGSALHRGREPGERVQLEPLVLEVDAGARGVLEVELHGSVTLVGEARASVGFAAGSKASPKYFVREHIEQLALVAAGYTLPEPQVLVVPSVASGAAKLALSVGSAGEARAYLSALVGELLQGVHDYFLPVELVAMVVKAQARGQEVDVAALLERFDPGSRFSETPSTMYGPVKRWFDSSPPSPARIQQIIEARYRYLKPVLGGK</sequence>
<dbReference type="InterPro" id="IPR011335">
    <property type="entry name" value="Restrct_endonuc-II-like"/>
</dbReference>
<keyword evidence="4" id="KW-0378">Hydrolase</keyword>
<keyword evidence="5" id="KW-0347">Helicase</keyword>
<comment type="caution">
    <text evidence="10">The sequence shown here is derived from an EMBL/GenBank/DDBJ whole genome shotgun (WGS) entry which is preliminary data.</text>
</comment>
<evidence type="ECO:0000256" key="4">
    <source>
        <dbReference type="ARBA" id="ARBA00022801"/>
    </source>
</evidence>
<evidence type="ECO:0000256" key="8">
    <source>
        <dbReference type="ARBA" id="ARBA00023125"/>
    </source>
</evidence>
<keyword evidence="1" id="KW-0540">Nuclease</keyword>
<dbReference type="GO" id="GO:0008854">
    <property type="term" value="F:exodeoxyribonuclease V activity"/>
    <property type="evidence" value="ECO:0007669"/>
    <property type="project" value="InterPro"/>
</dbReference>
<name>A0A328C755_9DELT</name>
<evidence type="ECO:0000313" key="10">
    <source>
        <dbReference type="EMBL" id="RAL20879.1"/>
    </source>
</evidence>
<evidence type="ECO:0000313" key="11">
    <source>
        <dbReference type="Proteomes" id="UP000249169"/>
    </source>
</evidence>
<dbReference type="PIRSF" id="PIRSF000980">
    <property type="entry name" value="RecC"/>
    <property type="match status" value="1"/>
</dbReference>
<accession>A0A328C755</accession>
<dbReference type="PANTHER" id="PTHR30591:SF1">
    <property type="entry name" value="RECBCD ENZYME SUBUNIT RECC"/>
    <property type="match status" value="1"/>
</dbReference>
<dbReference type="SUPFAM" id="SSF52980">
    <property type="entry name" value="Restriction endonuclease-like"/>
    <property type="match status" value="1"/>
</dbReference>
<protein>
    <submittedName>
        <fullName evidence="10">Uncharacterized protein</fullName>
    </submittedName>
</protein>
<dbReference type="Gene3D" id="3.40.50.10930">
    <property type="match status" value="1"/>
</dbReference>
<evidence type="ECO:0000256" key="6">
    <source>
        <dbReference type="ARBA" id="ARBA00022839"/>
    </source>
</evidence>
<gene>
    <name evidence="10" type="ORF">DL240_14440</name>
</gene>
<dbReference type="InterPro" id="IPR027417">
    <property type="entry name" value="P-loop_NTPase"/>
</dbReference>
<proteinExistence type="predicted"/>
<evidence type="ECO:0000256" key="1">
    <source>
        <dbReference type="ARBA" id="ARBA00022722"/>
    </source>
</evidence>
<keyword evidence="2" id="KW-0547">Nucleotide-binding</keyword>
<keyword evidence="6" id="KW-0269">Exonuclease</keyword>
<dbReference type="PANTHER" id="PTHR30591">
    <property type="entry name" value="RECBCD ENZYME SUBUNIT RECC"/>
    <property type="match status" value="1"/>
</dbReference>
<dbReference type="GO" id="GO:0004386">
    <property type="term" value="F:helicase activity"/>
    <property type="evidence" value="ECO:0007669"/>
    <property type="project" value="UniProtKB-KW"/>
</dbReference>
<evidence type="ECO:0000256" key="2">
    <source>
        <dbReference type="ARBA" id="ARBA00022741"/>
    </source>
</evidence>
<evidence type="ECO:0000256" key="7">
    <source>
        <dbReference type="ARBA" id="ARBA00022840"/>
    </source>
</evidence>
<evidence type="ECO:0000256" key="9">
    <source>
        <dbReference type="ARBA" id="ARBA00023204"/>
    </source>
</evidence>
<dbReference type="Gene3D" id="3.40.50.300">
    <property type="entry name" value="P-loop containing nucleotide triphosphate hydrolases"/>
    <property type="match status" value="1"/>
</dbReference>